<dbReference type="AlphaFoldDB" id="A0A644TCE8"/>
<evidence type="ECO:0000313" key="1">
    <source>
        <dbReference type="EMBL" id="MPL64544.1"/>
    </source>
</evidence>
<protein>
    <recommendedName>
        <fullName evidence="2">Histidine kinase/HSP90-like ATPase domain-containing protein</fullName>
    </recommendedName>
</protein>
<reference evidence="1" key="1">
    <citation type="submission" date="2019-08" db="EMBL/GenBank/DDBJ databases">
        <authorList>
            <person name="Kucharzyk K."/>
            <person name="Murdoch R.W."/>
            <person name="Higgins S."/>
            <person name="Loffler F."/>
        </authorList>
    </citation>
    <scope>NUCLEOTIDE SEQUENCE</scope>
</reference>
<name>A0A644TCE8_9ZZZZ</name>
<evidence type="ECO:0008006" key="2">
    <source>
        <dbReference type="Google" id="ProtNLM"/>
    </source>
</evidence>
<accession>A0A644TCE8</accession>
<comment type="caution">
    <text evidence="1">The sequence shown here is derived from an EMBL/GenBank/DDBJ whole genome shotgun (WGS) entry which is preliminary data.</text>
</comment>
<proteinExistence type="predicted"/>
<organism evidence="1">
    <name type="scientific">bioreactor metagenome</name>
    <dbReference type="NCBI Taxonomy" id="1076179"/>
    <lineage>
        <taxon>unclassified sequences</taxon>
        <taxon>metagenomes</taxon>
        <taxon>ecological metagenomes</taxon>
    </lineage>
</organism>
<dbReference type="EMBL" id="VSSQ01000025">
    <property type="protein sequence ID" value="MPL64544.1"/>
    <property type="molecule type" value="Genomic_DNA"/>
</dbReference>
<sequence>MKRREFLVHLISELSSFLLQGQPRKMVISLHQEADGIHLAVIDDRARSEVEVKAIERALNASRRPELAGYYGQMAGHDLLGSARLNLVGWQIKHADVLKNPGGGVMLNLWIGGEDFEYTKFSIDPEDEKEKEK</sequence>
<gene>
    <name evidence="1" type="ORF">SDC9_10199</name>
</gene>